<keyword evidence="13" id="KW-1185">Reference proteome</keyword>
<dbReference type="Pfam" id="PF08370">
    <property type="entry name" value="PDR_assoc"/>
    <property type="match status" value="1"/>
</dbReference>
<evidence type="ECO:0000256" key="10">
    <source>
        <dbReference type="SAM" id="Phobius"/>
    </source>
</evidence>
<name>A0AAD8I9G5_9APIA</name>
<evidence type="ECO:0000256" key="8">
    <source>
        <dbReference type="ARBA" id="ARBA00022989"/>
    </source>
</evidence>
<feature type="transmembrane region" description="Helical" evidence="10">
    <location>
        <begin position="472"/>
        <end position="491"/>
    </location>
</feature>
<comment type="caution">
    <text evidence="12">The sequence shown here is derived from an EMBL/GenBank/DDBJ whole genome shotgun (WGS) entry which is preliminary data.</text>
</comment>
<evidence type="ECO:0000256" key="9">
    <source>
        <dbReference type="ARBA" id="ARBA00023136"/>
    </source>
</evidence>
<dbReference type="Gene3D" id="3.40.50.300">
    <property type="entry name" value="P-loop containing nucleotide triphosphate hydrolases"/>
    <property type="match status" value="2"/>
</dbReference>
<feature type="transmembrane region" description="Helical" evidence="10">
    <location>
        <begin position="613"/>
        <end position="633"/>
    </location>
</feature>
<dbReference type="FunFam" id="3.40.50.300:FF:002615">
    <property type="entry name" value="ABC transporter"/>
    <property type="match status" value="1"/>
</dbReference>
<dbReference type="Pfam" id="PF01061">
    <property type="entry name" value="ABC2_membrane"/>
    <property type="match status" value="3"/>
</dbReference>
<dbReference type="GO" id="GO:0140359">
    <property type="term" value="F:ABC-type transporter activity"/>
    <property type="evidence" value="ECO:0007669"/>
    <property type="project" value="InterPro"/>
</dbReference>
<feature type="transmembrane region" description="Helical" evidence="10">
    <location>
        <begin position="693"/>
        <end position="720"/>
    </location>
</feature>
<evidence type="ECO:0000313" key="12">
    <source>
        <dbReference type="EMBL" id="KAK1380412.1"/>
    </source>
</evidence>
<comment type="similarity">
    <text evidence="2">Belongs to the ABC transporter superfamily. ABCG family. PDR (TC 3.A.1.205) subfamily.</text>
</comment>
<keyword evidence="6" id="KW-0547">Nucleotide-binding</keyword>
<dbReference type="GO" id="GO:0016887">
    <property type="term" value="F:ATP hydrolysis activity"/>
    <property type="evidence" value="ECO:0007669"/>
    <property type="project" value="InterPro"/>
</dbReference>
<evidence type="ECO:0000256" key="7">
    <source>
        <dbReference type="ARBA" id="ARBA00022840"/>
    </source>
</evidence>
<dbReference type="PROSITE" id="PS50893">
    <property type="entry name" value="ABC_TRANSPORTER_2"/>
    <property type="match status" value="2"/>
</dbReference>
<feature type="domain" description="ABC transporter" evidence="11">
    <location>
        <begin position="142"/>
        <end position="416"/>
    </location>
</feature>
<keyword evidence="3" id="KW-0813">Transport</keyword>
<feature type="transmembrane region" description="Helical" evidence="10">
    <location>
        <begin position="503"/>
        <end position="527"/>
    </location>
</feature>
<evidence type="ECO:0000256" key="3">
    <source>
        <dbReference type="ARBA" id="ARBA00022448"/>
    </source>
</evidence>
<feature type="transmembrane region" description="Helical" evidence="10">
    <location>
        <begin position="1271"/>
        <end position="1294"/>
    </location>
</feature>
<feature type="transmembrane region" description="Helical" evidence="10">
    <location>
        <begin position="1163"/>
        <end position="1185"/>
    </location>
</feature>
<evidence type="ECO:0000256" key="6">
    <source>
        <dbReference type="ARBA" id="ARBA00022741"/>
    </source>
</evidence>
<dbReference type="SMART" id="SM00382">
    <property type="entry name" value="AAA"/>
    <property type="match status" value="2"/>
</dbReference>
<dbReference type="EMBL" id="JAUIZM010000006">
    <property type="protein sequence ID" value="KAK1380412.1"/>
    <property type="molecule type" value="Genomic_DNA"/>
</dbReference>
<organism evidence="12 13">
    <name type="scientific">Heracleum sosnowskyi</name>
    <dbReference type="NCBI Taxonomy" id="360622"/>
    <lineage>
        <taxon>Eukaryota</taxon>
        <taxon>Viridiplantae</taxon>
        <taxon>Streptophyta</taxon>
        <taxon>Embryophyta</taxon>
        <taxon>Tracheophyta</taxon>
        <taxon>Spermatophyta</taxon>
        <taxon>Magnoliopsida</taxon>
        <taxon>eudicotyledons</taxon>
        <taxon>Gunneridae</taxon>
        <taxon>Pentapetalae</taxon>
        <taxon>asterids</taxon>
        <taxon>campanulids</taxon>
        <taxon>Apiales</taxon>
        <taxon>Apiaceae</taxon>
        <taxon>Apioideae</taxon>
        <taxon>apioid superclade</taxon>
        <taxon>Tordylieae</taxon>
        <taxon>Tordyliinae</taxon>
        <taxon>Heracleum</taxon>
    </lineage>
</organism>
<dbReference type="InterPro" id="IPR027417">
    <property type="entry name" value="P-loop_NTPase"/>
</dbReference>
<dbReference type="Pfam" id="PF19055">
    <property type="entry name" value="ABC2_membrane_7"/>
    <property type="match status" value="1"/>
</dbReference>
<reference evidence="12" key="2">
    <citation type="submission" date="2023-05" db="EMBL/GenBank/DDBJ databases">
        <authorList>
            <person name="Schelkunov M.I."/>
        </authorList>
    </citation>
    <scope>NUCLEOTIDE SEQUENCE</scope>
    <source>
        <strain evidence="12">Hsosn_3</strain>
        <tissue evidence="12">Leaf</tissue>
    </source>
</reference>
<dbReference type="GO" id="GO:0005524">
    <property type="term" value="F:ATP binding"/>
    <property type="evidence" value="ECO:0007669"/>
    <property type="project" value="UniProtKB-KW"/>
</dbReference>
<proteinExistence type="inferred from homology"/>
<reference evidence="12" key="1">
    <citation type="submission" date="2023-02" db="EMBL/GenBank/DDBJ databases">
        <title>Genome of toxic invasive species Heracleum sosnowskyi carries increased number of genes despite the absence of recent whole-genome duplications.</title>
        <authorList>
            <person name="Schelkunov M."/>
            <person name="Shtratnikova V."/>
            <person name="Makarenko M."/>
            <person name="Klepikova A."/>
            <person name="Omelchenko D."/>
            <person name="Novikova G."/>
            <person name="Obukhova E."/>
            <person name="Bogdanov V."/>
            <person name="Penin A."/>
            <person name="Logacheva M."/>
        </authorList>
    </citation>
    <scope>NUCLEOTIDE SEQUENCE</scope>
    <source>
        <strain evidence="12">Hsosn_3</strain>
        <tissue evidence="12">Leaf</tissue>
    </source>
</reference>
<sequence>MMDEAEMTRASSFGSEREADELELQWAAIERLPTMKRVRMSLFDNPQDNGDEGKTNKKVVIDVAKLSAAEKHVFIGKLISNVEEDNARLLLKMKQRMDRVGLTLPAVEVRFRNVNVEAQCEVVHGKPLPTLWNTFKTIFSVVRLSCCKSQVAQVHIVKGVGGAIRPSRMTLLLGPPGCGKTTLLKALAGKLDKSLKVEGEVTYNGTRVENLRPQEHAAYISQYNFHVPEMTVRETIDFSARCQGVESRKELLAEVSRREKQAGYIPEADVDAYMKAISINGLEKTLQTDYILKILGLETCADTFVGSVMRRGISGGQKRRLATGEMIVSTRRVLFMDEISNEGKIVYHGARADVLKFFESFGFRCPERKGVSDYLQEVTSRKDQEQYWFKSEIPYRYVTVDEFSKKPEKSHLDGKIWLHDDELPSTAEDFQCDKNLPQKDKNNKYSMTKWQLFKACMDREVLLTRRNLSANVIKSTQLLIIAFIVMTTYIRTMMDIDSKHANYYKGCLFFGIMRIVTTGIVEMLMTLSRLTVFYKERDFSFYPAWAYAIPASLIKVPFSLLDSFLWTAPTYYVVGFSPGIDRFFCQFLLFFALHQASSSLFRMIASIFQSEAISTFCTSSSILIMMFFGGFIIPKHSIPVWLRWGFWLSPVSYAEIGLSLNEFHAPRWGKVTSGNLTIGEEALSNNGLNFESYYYWISVGVLFGFTLVFNAGFILALTYLKSHGTARAIISYDKLRELQQDQDCKDEAKRDNKIHMSPQLHSMEDTVIPEIQEPKKMVLPFEPLTLTFENVQYFVDTPLEMRKKGFKDKRLQLIHDMTGLFRPGILTALMVEESVTFSAFLRLPSQIDAKTRTEFVKDVLERVELDGIRNQIVGVPGRSGLSNEQRKRLTIAVELVSNPSIIFMDEPTSGLDARAAAIVMRTVKNVADTGRTVVCTIHQPSIDIFEAFDELILMKKGGEIIYSGPLGQHSSNLIDYFKSIPGILQIKENYNPATWMLEITTESAERQLGIDFGQVYKESKQFRDNIELVKELRTAPGQMRELHFSTRFARNMWEQYKACLWKQNLSYWRNPDYNVKRLCFMTLASVAMGALMWQKGKQIRDKQDLSNILSSIFIALQILGVTNCSSIIPVVATERTVLYREMFSGMYSSWAYSLAQVTIEFPYIFAQTLTFVIITYPAGMLMVSISPDGTVASTLAGTTYALLNLFSGFLIPRPAIPKWWIWLYWITPSSWMLYGALTSQYGDNKEEITSFRKTEEVKSFLEDYYGYHYDFLGVVAVVVATFPLLAAFLFAYFISKLNFQRR</sequence>
<dbReference type="Pfam" id="PF00005">
    <property type="entry name" value="ABC_tran"/>
    <property type="match status" value="2"/>
</dbReference>
<evidence type="ECO:0000256" key="4">
    <source>
        <dbReference type="ARBA" id="ARBA00022692"/>
    </source>
</evidence>
<evidence type="ECO:0000256" key="1">
    <source>
        <dbReference type="ARBA" id="ARBA00004141"/>
    </source>
</evidence>
<keyword evidence="7" id="KW-0067">ATP-binding</keyword>
<protein>
    <submittedName>
        <fullName evidence="12">ABC-2 and Plant PDR ABC-type transporter family protein</fullName>
    </submittedName>
</protein>
<feature type="transmembrane region" description="Helical" evidence="10">
    <location>
        <begin position="1191"/>
        <end position="1212"/>
    </location>
</feature>
<evidence type="ECO:0000256" key="2">
    <source>
        <dbReference type="ARBA" id="ARBA00006012"/>
    </source>
</evidence>
<evidence type="ECO:0000313" key="13">
    <source>
        <dbReference type="Proteomes" id="UP001237642"/>
    </source>
</evidence>
<comment type="subcellular location">
    <subcellularLocation>
        <location evidence="1">Membrane</location>
        <topology evidence="1">Multi-pass membrane protein</topology>
    </subcellularLocation>
</comment>
<dbReference type="Proteomes" id="UP001237642">
    <property type="component" value="Unassembled WGS sequence"/>
</dbReference>
<evidence type="ECO:0000259" key="11">
    <source>
        <dbReference type="PROSITE" id="PS50893"/>
    </source>
</evidence>
<dbReference type="GO" id="GO:0005886">
    <property type="term" value="C:plasma membrane"/>
    <property type="evidence" value="ECO:0007669"/>
    <property type="project" value="UniProtKB-ARBA"/>
</dbReference>
<feature type="transmembrane region" description="Helical" evidence="10">
    <location>
        <begin position="539"/>
        <end position="558"/>
    </location>
</feature>
<accession>A0AAD8I9G5</accession>
<keyword evidence="4 10" id="KW-0812">Transmembrane</keyword>
<dbReference type="InterPro" id="IPR013581">
    <property type="entry name" value="PDR_assoc"/>
</dbReference>
<feature type="domain" description="ABC transporter" evidence="11">
    <location>
        <begin position="683"/>
        <end position="982"/>
    </location>
</feature>
<evidence type="ECO:0000256" key="5">
    <source>
        <dbReference type="ARBA" id="ARBA00022737"/>
    </source>
</evidence>
<feature type="transmembrane region" description="Helical" evidence="10">
    <location>
        <begin position="1219"/>
        <end position="1237"/>
    </location>
</feature>
<dbReference type="FunFam" id="3.40.50.300:FF:000532">
    <property type="entry name" value="ABC transporter G family member 34"/>
    <property type="match status" value="1"/>
</dbReference>
<dbReference type="SUPFAM" id="SSF52540">
    <property type="entry name" value="P-loop containing nucleoside triphosphate hydrolases"/>
    <property type="match status" value="2"/>
</dbReference>
<feature type="transmembrane region" description="Helical" evidence="10">
    <location>
        <begin position="570"/>
        <end position="593"/>
    </location>
</feature>
<gene>
    <name evidence="12" type="ORF">POM88_027156</name>
</gene>
<feature type="transmembrane region" description="Helical" evidence="10">
    <location>
        <begin position="1108"/>
        <end position="1132"/>
    </location>
</feature>
<dbReference type="InterPro" id="IPR043926">
    <property type="entry name" value="ABCG_dom"/>
</dbReference>
<keyword evidence="9 10" id="KW-0472">Membrane</keyword>
<keyword evidence="5" id="KW-0677">Repeat</keyword>
<dbReference type="InterPro" id="IPR003439">
    <property type="entry name" value="ABC_transporter-like_ATP-bd"/>
</dbReference>
<keyword evidence="8 10" id="KW-1133">Transmembrane helix</keyword>
<feature type="transmembrane region" description="Helical" evidence="10">
    <location>
        <begin position="1078"/>
        <end position="1096"/>
    </location>
</feature>
<dbReference type="PANTHER" id="PTHR19241">
    <property type="entry name" value="ATP-BINDING CASSETTE TRANSPORTER"/>
    <property type="match status" value="1"/>
</dbReference>
<dbReference type="InterPro" id="IPR013525">
    <property type="entry name" value="ABC2_TM"/>
</dbReference>
<dbReference type="InterPro" id="IPR003593">
    <property type="entry name" value="AAA+_ATPase"/>
</dbReference>